<reference evidence="7 8" key="1">
    <citation type="journal article" date="2019" name="PLoS Biol.">
        <title>Sex chromosomes control vertical transmission of feminizing Wolbachia symbionts in an isopod.</title>
        <authorList>
            <person name="Becking T."/>
            <person name="Chebbi M.A."/>
            <person name="Giraud I."/>
            <person name="Moumen B."/>
            <person name="Laverre T."/>
            <person name="Caubet Y."/>
            <person name="Peccoud J."/>
            <person name="Gilbert C."/>
            <person name="Cordaux R."/>
        </authorList>
    </citation>
    <scope>NUCLEOTIDE SEQUENCE [LARGE SCALE GENOMIC DNA]</scope>
    <source>
        <strain evidence="7">ANa2</strain>
        <tissue evidence="7">Whole body excluding digestive tract and cuticle</tissue>
    </source>
</reference>
<dbReference type="GO" id="GO:0022857">
    <property type="term" value="F:transmembrane transporter activity"/>
    <property type="evidence" value="ECO:0007669"/>
    <property type="project" value="InterPro"/>
</dbReference>
<dbReference type="Gene3D" id="1.20.5.340">
    <property type="match status" value="1"/>
</dbReference>
<dbReference type="InterPro" id="IPR011049">
    <property type="entry name" value="Serralysin-like_metalloprot_C"/>
</dbReference>
<dbReference type="InterPro" id="IPR020846">
    <property type="entry name" value="MFS_dom"/>
</dbReference>
<dbReference type="AlphaFoldDB" id="A0A5N5SHJ5"/>
<organism evidence="7 8">
    <name type="scientific">Armadillidium nasatum</name>
    <dbReference type="NCBI Taxonomy" id="96803"/>
    <lineage>
        <taxon>Eukaryota</taxon>
        <taxon>Metazoa</taxon>
        <taxon>Ecdysozoa</taxon>
        <taxon>Arthropoda</taxon>
        <taxon>Crustacea</taxon>
        <taxon>Multicrustacea</taxon>
        <taxon>Malacostraca</taxon>
        <taxon>Eumalacostraca</taxon>
        <taxon>Peracarida</taxon>
        <taxon>Isopoda</taxon>
        <taxon>Oniscidea</taxon>
        <taxon>Crinocheta</taxon>
        <taxon>Armadillidiidae</taxon>
        <taxon>Armadillidium</taxon>
    </lineage>
</organism>
<feature type="transmembrane region" description="Helical" evidence="5">
    <location>
        <begin position="484"/>
        <end position="504"/>
    </location>
</feature>
<dbReference type="PANTHER" id="PTHR24064">
    <property type="entry name" value="SOLUTE CARRIER FAMILY 22 MEMBER"/>
    <property type="match status" value="1"/>
</dbReference>
<dbReference type="Proteomes" id="UP000326759">
    <property type="component" value="Unassembled WGS sequence"/>
</dbReference>
<evidence type="ECO:0000256" key="1">
    <source>
        <dbReference type="ARBA" id="ARBA00004141"/>
    </source>
</evidence>
<evidence type="ECO:0000313" key="7">
    <source>
        <dbReference type="EMBL" id="KAB7493646.1"/>
    </source>
</evidence>
<dbReference type="EMBL" id="SEYY01025134">
    <property type="protein sequence ID" value="KAB7493646.1"/>
    <property type="molecule type" value="Genomic_DNA"/>
</dbReference>
<feature type="transmembrane region" description="Helical" evidence="5">
    <location>
        <begin position="510"/>
        <end position="532"/>
    </location>
</feature>
<keyword evidence="2 5" id="KW-0812">Transmembrane</keyword>
<feature type="transmembrane region" description="Helical" evidence="5">
    <location>
        <begin position="610"/>
        <end position="629"/>
    </location>
</feature>
<proteinExistence type="predicted"/>
<evidence type="ECO:0000256" key="3">
    <source>
        <dbReference type="ARBA" id="ARBA00022989"/>
    </source>
</evidence>
<dbReference type="SUPFAM" id="SSF101967">
    <property type="entry name" value="Adhesin YadA, collagen-binding domain"/>
    <property type="match status" value="1"/>
</dbReference>
<accession>A0A5N5SHJ5</accession>
<dbReference type="Pfam" id="PF00083">
    <property type="entry name" value="Sugar_tr"/>
    <property type="match status" value="1"/>
</dbReference>
<feature type="transmembrane region" description="Helical" evidence="5">
    <location>
        <begin position="544"/>
        <end position="567"/>
    </location>
</feature>
<feature type="domain" description="Major facilitator superfamily (MFS) profile" evidence="6">
    <location>
        <begin position="41"/>
        <end position="634"/>
    </location>
</feature>
<dbReference type="GO" id="GO:0016020">
    <property type="term" value="C:membrane"/>
    <property type="evidence" value="ECO:0007669"/>
    <property type="project" value="UniProtKB-SubCell"/>
</dbReference>
<gene>
    <name evidence="7" type="ORF">Anas_09430</name>
</gene>
<protein>
    <submittedName>
        <fullName evidence="7">Solute carrier family 22 member 3</fullName>
    </submittedName>
</protein>
<evidence type="ECO:0000256" key="4">
    <source>
        <dbReference type="ARBA" id="ARBA00023136"/>
    </source>
</evidence>
<dbReference type="Gene3D" id="1.20.1250.20">
    <property type="entry name" value="MFS general substrate transporter like domains"/>
    <property type="match status" value="1"/>
</dbReference>
<comment type="subcellular location">
    <subcellularLocation>
        <location evidence="1">Membrane</location>
        <topology evidence="1">Multi-pass membrane protein</topology>
    </subcellularLocation>
</comment>
<keyword evidence="8" id="KW-1185">Reference proteome</keyword>
<feature type="transmembrane region" description="Helical" evidence="5">
    <location>
        <begin position="41"/>
        <end position="64"/>
    </location>
</feature>
<dbReference type="CDD" id="cd17317">
    <property type="entry name" value="MFS_SLC22"/>
    <property type="match status" value="1"/>
</dbReference>
<evidence type="ECO:0000313" key="8">
    <source>
        <dbReference type="Proteomes" id="UP000326759"/>
    </source>
</evidence>
<feature type="transmembrane region" description="Helical" evidence="5">
    <location>
        <begin position="215"/>
        <end position="237"/>
    </location>
</feature>
<evidence type="ECO:0000256" key="2">
    <source>
        <dbReference type="ARBA" id="ARBA00022692"/>
    </source>
</evidence>
<evidence type="ECO:0000259" key="6">
    <source>
        <dbReference type="PROSITE" id="PS50850"/>
    </source>
</evidence>
<feature type="transmembrane region" description="Helical" evidence="5">
    <location>
        <begin position="276"/>
        <end position="294"/>
    </location>
</feature>
<feature type="transmembrane region" description="Helical" evidence="5">
    <location>
        <begin position="190"/>
        <end position="209"/>
    </location>
</feature>
<keyword evidence="3 5" id="KW-1133">Transmembrane helix</keyword>
<comment type="caution">
    <text evidence="7">The sequence shown here is derived from an EMBL/GenBank/DDBJ whole genome shotgun (WGS) entry which is preliminary data.</text>
</comment>
<name>A0A5N5SHJ5_9CRUS</name>
<sequence length="649" mass="72602">MPNTEKEGALESKEKKDLSASEAFGLLLEHVGGGGKFQLRIFFIASISGAFFSFNSVSAAFLAASPEFKCNAPTYSSENSYLHIEESSQYGNGSDIWKPKCHYFDMSDSNNFSIEDIKDMNNISFHDFEKECESWSYDDSIYKSTVVTEWDLVCEKRWMMSFVQASYMIGILTGSLVLSELSDTFGRRKVSLLASVGFFLSSLATTFSMNFVMFLVLRFISAFFISGMFIANFVLVMEFCSQEKRSIMGIMYQIFSAISLCILPLIAYYLRNWRSLQLAISIPSAILLLYFKLLPESPRWLFCKGREEEAMEILRKVAEVNKRRLPDKQELEGLLSKVKRSPNSSQSFLGKLTNFLRNQVQFPSYDFEILSVGIDNNSVGIDNNIVSIDNNNVGIDNNSVIIDKISVGIDKNSVGIDNNSVGIDNNSLGIDNNSVCIDKNSVDIDNNRVVIDNNIVGIDNNSVGIDNNSVTLVRTPNMRRRCLIIYYSWFVVSMVYYGITFNGANINASVYLLVFLGGVAELLSYFLGAVTLKRFGRRLNISFCYIFCGLSCMLILAVPKAFSIAYIYSAELVPTRVRNVAVGTSSMWARVGSILAPFIVDLLGQIHYTIPSTIFGILSILAGILDLFLPETSNHPLPETIEEVEAMDR</sequence>
<dbReference type="PROSITE" id="PS50850">
    <property type="entry name" value="MFS"/>
    <property type="match status" value="1"/>
</dbReference>
<feature type="transmembrane region" description="Helical" evidence="5">
    <location>
        <begin position="249"/>
        <end position="270"/>
    </location>
</feature>
<keyword evidence="4 5" id="KW-0472">Membrane</keyword>
<dbReference type="InterPro" id="IPR036259">
    <property type="entry name" value="MFS_trans_sf"/>
</dbReference>
<dbReference type="OrthoDB" id="3936150at2759"/>
<dbReference type="InterPro" id="IPR005828">
    <property type="entry name" value="MFS_sugar_transport-like"/>
</dbReference>
<dbReference type="SUPFAM" id="SSF103473">
    <property type="entry name" value="MFS general substrate transporter"/>
    <property type="match status" value="1"/>
</dbReference>
<feature type="transmembrane region" description="Helical" evidence="5">
    <location>
        <begin position="158"/>
        <end position="178"/>
    </location>
</feature>
<evidence type="ECO:0000256" key="5">
    <source>
        <dbReference type="SAM" id="Phobius"/>
    </source>
</evidence>